<proteinExistence type="predicted"/>
<organism evidence="1 2">
    <name type="scientific">Rhabditophanes sp. KR3021</name>
    <dbReference type="NCBI Taxonomy" id="114890"/>
    <lineage>
        <taxon>Eukaryota</taxon>
        <taxon>Metazoa</taxon>
        <taxon>Ecdysozoa</taxon>
        <taxon>Nematoda</taxon>
        <taxon>Chromadorea</taxon>
        <taxon>Rhabditida</taxon>
        <taxon>Tylenchina</taxon>
        <taxon>Panagrolaimomorpha</taxon>
        <taxon>Strongyloidoidea</taxon>
        <taxon>Alloionematidae</taxon>
        <taxon>Rhabditophanes</taxon>
    </lineage>
</organism>
<name>A0AC35TZ40_9BILA</name>
<accession>A0AC35TZ40</accession>
<sequence>MIANYFINVLLLLMVATQSVSGCMAGYEAERGKIKQYLGLEWVEKGLEKMDSKDLKAIRHSQDLDCDFQDVSTCNWNNIQPNQNEDTMNFFLFSKTDNAEFPYVRVAPGPSRLHQGDNLIFVGDKKTEEQTAILRSSLIPCQENEGKLSLHYWTYNGARLEVIMYEKGKDGNLKQIHEKLYLDCGTVTLNTDCFAKIPARETPFYLAFRAYDIRNKEGSFVMLDNIKYEADLCNVGLDLGDDFIGNNLITGSNGDFIKRSFDLNCNEWDKQCRWRNSVTGQGQWKYATSKVVADSFYNVTSTFIKPIDKFIYLLIEQYTKGPYVTLISDPIPCQTAEVSILKFRTWASKGVEVSVCTFSLLYEKLECHPIILTQSPALINYYFAPQKNFMYGIHIDKISEEKDNFIAIDDVVYSASLCDDPKNAYDYGNDFYVTNLLATVINRPLHSASDLGCSFAKRGLNCAWGNQEDPSNLPWSIGLGTINMHKFGGLTGTLSLPDGEFVIANFTKPSTAILISETIRCAHHDYLSLSLRYWKSGEAELNVCMIDAYTMVIIDCQPVTLSQPGPVVVDIPKMTTPFKLSLQAQSSGLGTVSVDDIIVNGDICSSSDNKKLNSKHHSVAYGSVTHQLSKQVIEIPDPNVCRLLTCDFDNNHMCLYSSERIPGSNSEFSVINKGIWAVLSGNRSIAMIGSPTFALNTPAKFNFQYRILEGDVDVFVCEDSVKRTFDSCTKIRSAGVGDDTSIVKEKSGNDKSGWMYQSVDILPSHIKLYIVVKIPSSAKIKRARISVDNFILKDMENNSVC</sequence>
<dbReference type="WBParaSite" id="RSKR_0000575700.1">
    <property type="protein sequence ID" value="RSKR_0000575700.1"/>
    <property type="gene ID" value="RSKR_0000575700"/>
</dbReference>
<protein>
    <submittedName>
        <fullName evidence="2">MAM domain-containing protein</fullName>
    </submittedName>
</protein>
<evidence type="ECO:0000313" key="2">
    <source>
        <dbReference type="WBParaSite" id="RSKR_0000575700.1"/>
    </source>
</evidence>
<dbReference type="Proteomes" id="UP000095286">
    <property type="component" value="Unplaced"/>
</dbReference>
<reference evidence="2" key="1">
    <citation type="submission" date="2016-11" db="UniProtKB">
        <authorList>
            <consortium name="WormBaseParasite"/>
        </authorList>
    </citation>
    <scope>IDENTIFICATION</scope>
    <source>
        <strain evidence="2">KR3021</strain>
    </source>
</reference>
<evidence type="ECO:0000313" key="1">
    <source>
        <dbReference type="Proteomes" id="UP000095286"/>
    </source>
</evidence>